<reference evidence="6 7" key="1">
    <citation type="submission" date="2021-05" db="EMBL/GenBank/DDBJ databases">
        <title>Draft Genome Sequences of Clinical Respiratory Isolates of Mycobacterium goodii Recovered in Ireland.</title>
        <authorList>
            <person name="Flanagan P.R."/>
            <person name="Mok S."/>
            <person name="Roycroft E."/>
            <person name="Rogers T.R."/>
            <person name="Fitzgibbon M."/>
        </authorList>
    </citation>
    <scope>NUCLEOTIDE SEQUENCE [LARGE SCALE GENOMIC DNA]</scope>
    <source>
        <strain evidence="6 7">14IE55</strain>
    </source>
</reference>
<name>A0ABS6HK33_MYCGD</name>
<comment type="caution">
    <text evidence="6">The sequence shown here is derived from an EMBL/GenBank/DDBJ whole genome shotgun (WGS) entry which is preliminary data.</text>
</comment>
<comment type="similarity">
    <text evidence="2">Belongs to the short-chain dehydrogenases/reductases (SDR) family.</text>
</comment>
<dbReference type="SUPFAM" id="SSF51735">
    <property type="entry name" value="NAD(P)-binding Rossmann-fold domains"/>
    <property type="match status" value="1"/>
</dbReference>
<dbReference type="InterPro" id="IPR002347">
    <property type="entry name" value="SDR_fam"/>
</dbReference>
<evidence type="ECO:0000256" key="4">
    <source>
        <dbReference type="ARBA" id="ARBA00040781"/>
    </source>
</evidence>
<dbReference type="InterPro" id="IPR036291">
    <property type="entry name" value="NAD(P)-bd_dom_sf"/>
</dbReference>
<comment type="subcellular location">
    <subcellularLocation>
        <location evidence="1">Secreted</location>
        <location evidence="1">Cell wall</location>
    </subcellularLocation>
</comment>
<evidence type="ECO:0000256" key="2">
    <source>
        <dbReference type="ARBA" id="ARBA00006484"/>
    </source>
</evidence>
<evidence type="ECO:0000256" key="3">
    <source>
        <dbReference type="ARBA" id="ARBA00022512"/>
    </source>
</evidence>
<dbReference type="PANTHER" id="PTHR42879:SF6">
    <property type="entry name" value="NADPH-DEPENDENT REDUCTASE BACG"/>
    <property type="match status" value="1"/>
</dbReference>
<dbReference type="Pfam" id="PF13561">
    <property type="entry name" value="adh_short_C2"/>
    <property type="match status" value="1"/>
</dbReference>
<comment type="catalytic activity">
    <reaction evidence="5">
        <text>a (3R)-hydroxyacyl-[ACP] + NADP(+) = a 3-oxoacyl-[ACP] + NADPH + H(+)</text>
        <dbReference type="Rhea" id="RHEA:17397"/>
        <dbReference type="Rhea" id="RHEA-COMP:9916"/>
        <dbReference type="Rhea" id="RHEA-COMP:9945"/>
        <dbReference type="ChEBI" id="CHEBI:15378"/>
        <dbReference type="ChEBI" id="CHEBI:57783"/>
        <dbReference type="ChEBI" id="CHEBI:58349"/>
        <dbReference type="ChEBI" id="CHEBI:78776"/>
        <dbReference type="ChEBI" id="CHEBI:78827"/>
        <dbReference type="EC" id="1.1.1.100"/>
    </reaction>
    <physiologicalReaction direction="right-to-left" evidence="5">
        <dbReference type="Rhea" id="RHEA:17399"/>
    </physiologicalReaction>
</comment>
<organism evidence="6 7">
    <name type="scientific">Mycolicibacterium goodii</name>
    <name type="common">Mycobacterium goodii</name>
    <dbReference type="NCBI Taxonomy" id="134601"/>
    <lineage>
        <taxon>Bacteria</taxon>
        <taxon>Bacillati</taxon>
        <taxon>Actinomycetota</taxon>
        <taxon>Actinomycetes</taxon>
        <taxon>Mycobacteriales</taxon>
        <taxon>Mycobacteriaceae</taxon>
        <taxon>Mycolicibacterium</taxon>
    </lineage>
</organism>
<keyword evidence="3" id="KW-0134">Cell wall</keyword>
<dbReference type="PANTHER" id="PTHR42879">
    <property type="entry name" value="3-OXOACYL-(ACYL-CARRIER-PROTEIN) REDUCTASE"/>
    <property type="match status" value="1"/>
</dbReference>
<dbReference type="Proteomes" id="UP000696413">
    <property type="component" value="Unassembled WGS sequence"/>
</dbReference>
<evidence type="ECO:0000313" key="6">
    <source>
        <dbReference type="EMBL" id="MBU8821738.1"/>
    </source>
</evidence>
<keyword evidence="7" id="KW-1185">Reference proteome</keyword>
<accession>A0ABS6HK33</accession>
<sequence>MDLGLSGRTALVLGSGGGIGGGIAEALAAEGAHVACADRNLAAAQACASALASSGATARPFAVDLGERQRERELIAQVQDTLGPVDILVNNTGGPPSSTATGVPVETWRVYFESMVASVIHLSDLVLPAMRARGWGRLVTSTSSGVVVPIPMLGISNTLRSALLGWSKTVAREVGPDGVTSNVVVPGRIATQSAIDRDVLRAEQQNRTVEEVQHDYLVRIPARRYGTPREYGDAVTFLASARAAYINGAVLRVDGGMIESIF</sequence>
<gene>
    <name evidence="6" type="ORF">KL859_02490</name>
</gene>
<dbReference type="EMBL" id="JAHBOM010000002">
    <property type="protein sequence ID" value="MBU8821738.1"/>
    <property type="molecule type" value="Genomic_DNA"/>
</dbReference>
<evidence type="ECO:0000256" key="1">
    <source>
        <dbReference type="ARBA" id="ARBA00004191"/>
    </source>
</evidence>
<proteinExistence type="inferred from homology"/>
<evidence type="ECO:0000313" key="7">
    <source>
        <dbReference type="Proteomes" id="UP000696413"/>
    </source>
</evidence>
<evidence type="ECO:0000256" key="5">
    <source>
        <dbReference type="ARBA" id="ARBA00047400"/>
    </source>
</evidence>
<protein>
    <recommendedName>
        <fullName evidence="4">3-oxoacyl-[acyl-carrier-protein] reductase MabA</fullName>
    </recommendedName>
</protein>
<keyword evidence="3" id="KW-0964">Secreted</keyword>
<dbReference type="RefSeq" id="WP_073676694.1">
    <property type="nucleotide sequence ID" value="NZ_JAHBOK010000021.1"/>
</dbReference>
<dbReference type="Gene3D" id="3.40.50.720">
    <property type="entry name" value="NAD(P)-binding Rossmann-like Domain"/>
    <property type="match status" value="1"/>
</dbReference>
<dbReference type="PRINTS" id="PR00081">
    <property type="entry name" value="GDHRDH"/>
</dbReference>
<dbReference type="InterPro" id="IPR050259">
    <property type="entry name" value="SDR"/>
</dbReference>